<dbReference type="PANTHER" id="PTHR21477:SF13">
    <property type="entry name" value="KIAA0930"/>
    <property type="match status" value="1"/>
</dbReference>
<sequence length="593" mass="66757">MGEISELKQELDLSNNSLESSKQRYGNLEREFQKLKDERDSLLQTVSESSKNITFLTDQKENILKDLNCEVQRRKDLEAEIKQFSVAFASRQRSLASIHGEFKSKIEKLRAENLVGFELLSVVRKHWNLLGKTAVDEEDATDVEMDGKFWHDFFDLYFVRGKESRGRQDDDLIFFVRKWKGHGFNESEESVAPYFVRRWAPELDKLVGDSLSVVDWRRSFYLNMIAHTSYSVTVAICRQFLHFNVFHNVLRNHQVGQDTPLSAIYKVVKTVYASPSLEVETTPAYPDICFAIDDFDSTFDAVVLTETDHCYCVLVNALDGEAFPSEKDTNDSSSSNKVPLRVDTNSMKTKNSKLTLFSGFVSYQMVRDEYDAGSSGFGSLLSMGHSSGKKDRLDMKGPGGRGEVEVAVSGVVDQSKEDSGPFSPIISKKGFRLGSIVREAASVASVAAKNAYAAASATSSSDEEMIPLKCCLMSITLPWEHIAYDLLFKISCISCCRNPRNLRVEATCLRRSAIAGKCPKCFHHPEHERRLSFISVYIGAGFLSVLRVYDEIVYIIYCEAFIVSESFHILSECQGFTPSICMGIASLHINTWV</sequence>
<proteinExistence type="predicted"/>
<dbReference type="Pfam" id="PF09741">
    <property type="entry name" value="DUF2045"/>
    <property type="match status" value="1"/>
</dbReference>
<reference evidence="2 3" key="1">
    <citation type="submission" date="2015-01" db="EMBL/GenBank/DDBJ databases">
        <title>Genome of allotetraploid Gossypium barbadense reveals genomic plasticity and fiber elongation in cotton evolution.</title>
        <authorList>
            <person name="Chen X."/>
            <person name="Liu X."/>
            <person name="Zhao B."/>
            <person name="Zheng H."/>
            <person name="Hu Y."/>
            <person name="Lu G."/>
            <person name="Yang C."/>
            <person name="Chen J."/>
            <person name="Shan C."/>
            <person name="Zhang L."/>
            <person name="Zhou Y."/>
            <person name="Wang L."/>
            <person name="Guo W."/>
            <person name="Bai Y."/>
            <person name="Ruan J."/>
            <person name="Shangguan X."/>
            <person name="Mao Y."/>
            <person name="Jiang J."/>
            <person name="Zhu Y."/>
            <person name="Lei J."/>
            <person name="Kang H."/>
            <person name="Chen S."/>
            <person name="He X."/>
            <person name="Wang R."/>
            <person name="Wang Y."/>
            <person name="Chen J."/>
            <person name="Wang L."/>
            <person name="Yu S."/>
            <person name="Wang B."/>
            <person name="Wei J."/>
            <person name="Song S."/>
            <person name="Lu X."/>
            <person name="Gao Z."/>
            <person name="Gu W."/>
            <person name="Deng X."/>
            <person name="Ma D."/>
            <person name="Wang S."/>
            <person name="Liang W."/>
            <person name="Fang L."/>
            <person name="Cai C."/>
            <person name="Zhu X."/>
            <person name="Zhou B."/>
            <person name="Zhang Y."/>
            <person name="Chen Z."/>
            <person name="Xu S."/>
            <person name="Zhu R."/>
            <person name="Wang S."/>
            <person name="Zhang T."/>
            <person name="Zhao G."/>
        </authorList>
    </citation>
    <scope>NUCLEOTIDE SEQUENCE [LARGE SCALE GENOMIC DNA]</scope>
    <source>
        <strain evidence="3">cv. Xinhai21</strain>
        <tissue evidence="2">Leaf</tissue>
    </source>
</reference>
<keyword evidence="1" id="KW-0175">Coiled coil</keyword>
<dbReference type="InterPro" id="IPR019141">
    <property type="entry name" value="DUF2045"/>
</dbReference>
<dbReference type="EMBL" id="KZ669742">
    <property type="protein sequence ID" value="PPR84669.1"/>
    <property type="molecule type" value="Genomic_DNA"/>
</dbReference>
<gene>
    <name evidence="2" type="ORF">GOBAR_AA36042</name>
</gene>
<evidence type="ECO:0000313" key="2">
    <source>
        <dbReference type="EMBL" id="PPR84669.1"/>
    </source>
</evidence>
<evidence type="ECO:0000313" key="3">
    <source>
        <dbReference type="Proteomes" id="UP000239757"/>
    </source>
</evidence>
<name>A0A2P5W0R9_GOSBA</name>
<dbReference type="AlphaFoldDB" id="A0A2P5W0R9"/>
<dbReference type="OrthoDB" id="1906921at2759"/>
<dbReference type="PANTHER" id="PTHR21477">
    <property type="entry name" value="ZGC:172139"/>
    <property type="match status" value="1"/>
</dbReference>
<organism evidence="2 3">
    <name type="scientific">Gossypium barbadense</name>
    <name type="common">Sea Island cotton</name>
    <name type="synonym">Hibiscus barbadensis</name>
    <dbReference type="NCBI Taxonomy" id="3634"/>
    <lineage>
        <taxon>Eukaryota</taxon>
        <taxon>Viridiplantae</taxon>
        <taxon>Streptophyta</taxon>
        <taxon>Embryophyta</taxon>
        <taxon>Tracheophyta</taxon>
        <taxon>Spermatophyta</taxon>
        <taxon>Magnoliopsida</taxon>
        <taxon>eudicotyledons</taxon>
        <taxon>Gunneridae</taxon>
        <taxon>Pentapetalae</taxon>
        <taxon>rosids</taxon>
        <taxon>malvids</taxon>
        <taxon>Malvales</taxon>
        <taxon>Malvaceae</taxon>
        <taxon>Malvoideae</taxon>
        <taxon>Gossypium</taxon>
    </lineage>
</organism>
<feature type="coiled-coil region" evidence="1">
    <location>
        <begin position="4"/>
        <end position="80"/>
    </location>
</feature>
<dbReference type="Proteomes" id="UP000239757">
    <property type="component" value="Unassembled WGS sequence"/>
</dbReference>
<accession>A0A2P5W0R9</accession>
<evidence type="ECO:0000256" key="1">
    <source>
        <dbReference type="SAM" id="Coils"/>
    </source>
</evidence>
<protein>
    <submittedName>
        <fullName evidence="2">Uncharacterized protein</fullName>
    </submittedName>
</protein>